<feature type="region of interest" description="Disordered" evidence="1">
    <location>
        <begin position="319"/>
        <end position="340"/>
    </location>
</feature>
<gene>
    <name evidence="2" type="ORF">U9M48_043781</name>
</gene>
<dbReference type="Proteomes" id="UP001341281">
    <property type="component" value="Chromosome 10"/>
</dbReference>
<dbReference type="AlphaFoldDB" id="A0AAQ3XIW9"/>
<accession>A0AAQ3XIW9</accession>
<evidence type="ECO:0000313" key="2">
    <source>
        <dbReference type="EMBL" id="WVZ98322.1"/>
    </source>
</evidence>
<evidence type="ECO:0000256" key="1">
    <source>
        <dbReference type="SAM" id="MobiDB-lite"/>
    </source>
</evidence>
<reference evidence="2 3" key="1">
    <citation type="submission" date="2024-02" db="EMBL/GenBank/DDBJ databases">
        <title>High-quality chromosome-scale genome assembly of Pensacola bahiagrass (Paspalum notatum Flugge var. saurae).</title>
        <authorList>
            <person name="Vega J.M."/>
            <person name="Podio M."/>
            <person name="Orjuela J."/>
            <person name="Siena L.A."/>
            <person name="Pessino S.C."/>
            <person name="Combes M.C."/>
            <person name="Mariac C."/>
            <person name="Albertini E."/>
            <person name="Pupilli F."/>
            <person name="Ortiz J.P.A."/>
            <person name="Leblanc O."/>
        </authorList>
    </citation>
    <scope>NUCLEOTIDE SEQUENCE [LARGE SCALE GENOMIC DNA]</scope>
    <source>
        <strain evidence="2">R1</strain>
        <tissue evidence="2">Leaf</tissue>
    </source>
</reference>
<feature type="non-terminal residue" evidence="2">
    <location>
        <position position="1"/>
    </location>
</feature>
<feature type="compositionally biased region" description="Polar residues" evidence="1">
    <location>
        <begin position="54"/>
        <end position="72"/>
    </location>
</feature>
<keyword evidence="3" id="KW-1185">Reference proteome</keyword>
<feature type="region of interest" description="Disordered" evidence="1">
    <location>
        <begin position="22"/>
        <end position="72"/>
    </location>
</feature>
<protein>
    <submittedName>
        <fullName evidence="2">Uncharacterized protein</fullName>
    </submittedName>
</protein>
<organism evidence="2 3">
    <name type="scientific">Paspalum notatum var. saurae</name>
    <dbReference type="NCBI Taxonomy" id="547442"/>
    <lineage>
        <taxon>Eukaryota</taxon>
        <taxon>Viridiplantae</taxon>
        <taxon>Streptophyta</taxon>
        <taxon>Embryophyta</taxon>
        <taxon>Tracheophyta</taxon>
        <taxon>Spermatophyta</taxon>
        <taxon>Magnoliopsida</taxon>
        <taxon>Liliopsida</taxon>
        <taxon>Poales</taxon>
        <taxon>Poaceae</taxon>
        <taxon>PACMAD clade</taxon>
        <taxon>Panicoideae</taxon>
        <taxon>Andropogonodae</taxon>
        <taxon>Paspaleae</taxon>
        <taxon>Paspalinae</taxon>
        <taxon>Paspalum</taxon>
    </lineage>
</organism>
<feature type="compositionally biased region" description="Polar residues" evidence="1">
    <location>
        <begin position="26"/>
        <end position="44"/>
    </location>
</feature>
<proteinExistence type="predicted"/>
<name>A0AAQ3XIW9_PASNO</name>
<dbReference type="EMBL" id="CP144754">
    <property type="protein sequence ID" value="WVZ98322.1"/>
    <property type="molecule type" value="Genomic_DNA"/>
</dbReference>
<evidence type="ECO:0000313" key="3">
    <source>
        <dbReference type="Proteomes" id="UP001341281"/>
    </source>
</evidence>
<sequence length="340" mass="37597">LTLDSYTGKVESRNAGINLCSFMPQKGQSGTESPNKSSGPSSWLASKGDDSMVKNDSGNSLSTMPPQHTQCHTGCRTEHRRMDALHRDSVCLSLQMAASGISNWTGAEHLHLSKTKFWSDRWLQGKTAAEVAPNLIKLIPKRAAKQQTVAQGLFTHNWVRDIRGALTVPVLLDYLKLWDMTNSIVLHHEVQDQHIWRLTRSGCYSSKSAYDSLEQNLEILGATEIQVWALVLHKVGLSDAAPLPDTFSFLHKEFKKGLNTLIMLVAWELCKHRNACVFEGARPCVQVVLQAVSSTTSVWCLAGAAALHKLLLWSVGPDSNPKKHEKAHHMTTQGPCGKEM</sequence>